<dbReference type="RefSeq" id="WP_104813528.1">
    <property type="nucleotide sequence ID" value="NZ_MQUB01000001.1"/>
</dbReference>
<dbReference type="InterPro" id="IPR002881">
    <property type="entry name" value="DUF58"/>
</dbReference>
<dbReference type="EMBL" id="MQUB01000001">
    <property type="protein sequence ID" value="PQB05582.1"/>
    <property type="molecule type" value="Genomic_DNA"/>
</dbReference>
<evidence type="ECO:0000259" key="1">
    <source>
        <dbReference type="Pfam" id="PF01882"/>
    </source>
</evidence>
<dbReference type="Proteomes" id="UP000239800">
    <property type="component" value="Unassembled WGS sequence"/>
</dbReference>
<accession>A0A2S7KSH6</accession>
<dbReference type="PANTHER" id="PTHR33608">
    <property type="entry name" value="BLL2464 PROTEIN"/>
    <property type="match status" value="1"/>
</dbReference>
<dbReference type="PANTHER" id="PTHR33608:SF12">
    <property type="entry name" value="DUF58 DOMAIN-CONTAINING PROTEIN"/>
    <property type="match status" value="1"/>
</dbReference>
<dbReference type="Gene3D" id="3.40.50.410">
    <property type="entry name" value="von Willebrand factor, type A domain"/>
    <property type="match status" value="1"/>
</dbReference>
<comment type="caution">
    <text evidence="2">The sequence shown here is derived from an EMBL/GenBank/DDBJ whole genome shotgun (WGS) entry which is preliminary data.</text>
</comment>
<organism evidence="2 3">
    <name type="scientific">Aureitalea marina</name>
    <dbReference type="NCBI Taxonomy" id="930804"/>
    <lineage>
        <taxon>Bacteria</taxon>
        <taxon>Pseudomonadati</taxon>
        <taxon>Bacteroidota</taxon>
        <taxon>Flavobacteriia</taxon>
        <taxon>Flavobacteriales</taxon>
        <taxon>Flavobacteriaceae</taxon>
        <taxon>Aureitalea</taxon>
    </lineage>
</organism>
<dbReference type="AlphaFoldDB" id="A0A2S7KSH6"/>
<reference evidence="2 3" key="1">
    <citation type="submission" date="2016-11" db="EMBL/GenBank/DDBJ databases">
        <title>Trade-off between light-utilization and light-protection in marine flavobacteria.</title>
        <authorList>
            <person name="Kumagai Y."/>
        </authorList>
    </citation>
    <scope>NUCLEOTIDE SEQUENCE [LARGE SCALE GENOMIC DNA]</scope>
    <source>
        <strain evidence="2 3">NBRC 107741</strain>
    </source>
</reference>
<dbReference type="Pfam" id="PF01882">
    <property type="entry name" value="DUF58"/>
    <property type="match status" value="1"/>
</dbReference>
<proteinExistence type="predicted"/>
<protein>
    <recommendedName>
        <fullName evidence="1">DUF58 domain-containing protein</fullName>
    </recommendedName>
</protein>
<keyword evidence="3" id="KW-1185">Reference proteome</keyword>
<feature type="domain" description="DUF58" evidence="1">
    <location>
        <begin position="64"/>
        <end position="279"/>
    </location>
</feature>
<evidence type="ECO:0000313" key="2">
    <source>
        <dbReference type="EMBL" id="PQB05582.1"/>
    </source>
</evidence>
<sequence length="317" mass="36574">MPKERLDIREQDRTDLGVYVTLRELIALQFEAHGFSFLPKFAVQSILSGRHRSKLRGRGLDFDQVRKYVAGDDIRNIDWRVTARVGVTHTKEFTEERERPVIFVIDQSQSMFFGSQAYFKSVVAAHLAAVGCWRVLEVGDRVGGIVFNEQRIDFVSPKRDRRTVQRLLSVIVDYNRELKAKAVDVKIEEPLNEALKRTAQMVSHDYLIVLISDLGNANAQTLKTLIRMRKNNDVIVGQITDPLESYLLKERYTISDGEFQSQVGSSKKLRREFHEEVSNRMDKLKTDFKKYGIPLIPFDTRREAAKQLRDIVSGKTR</sequence>
<dbReference type="OrthoDB" id="9776116at2"/>
<name>A0A2S7KSH6_9FLAO</name>
<evidence type="ECO:0000313" key="3">
    <source>
        <dbReference type="Proteomes" id="UP000239800"/>
    </source>
</evidence>
<gene>
    <name evidence="2" type="ORF">BST85_12245</name>
</gene>
<dbReference type="SUPFAM" id="SSF53300">
    <property type="entry name" value="vWA-like"/>
    <property type="match status" value="1"/>
</dbReference>
<dbReference type="InterPro" id="IPR036465">
    <property type="entry name" value="vWFA_dom_sf"/>
</dbReference>